<evidence type="ECO:0000313" key="2">
    <source>
        <dbReference type="EMBL" id="RED58094.1"/>
    </source>
</evidence>
<keyword evidence="3" id="KW-1185">Reference proteome</keyword>
<feature type="transmembrane region" description="Helical" evidence="1">
    <location>
        <begin position="70"/>
        <end position="90"/>
    </location>
</feature>
<dbReference type="EMBL" id="QRDY01000009">
    <property type="protein sequence ID" value="RED58094.1"/>
    <property type="molecule type" value="Genomic_DNA"/>
</dbReference>
<keyword evidence="1" id="KW-1133">Transmembrane helix</keyword>
<dbReference type="AlphaFoldDB" id="A0A3D9I8H6"/>
<dbReference type="OrthoDB" id="9828885at2"/>
<organism evidence="2 3">
    <name type="scientific">Cohnella lupini</name>
    <dbReference type="NCBI Taxonomy" id="1294267"/>
    <lineage>
        <taxon>Bacteria</taxon>
        <taxon>Bacillati</taxon>
        <taxon>Bacillota</taxon>
        <taxon>Bacilli</taxon>
        <taxon>Bacillales</taxon>
        <taxon>Paenibacillaceae</taxon>
        <taxon>Cohnella</taxon>
    </lineage>
</organism>
<feature type="transmembrane region" description="Helical" evidence="1">
    <location>
        <begin position="137"/>
        <end position="157"/>
    </location>
</feature>
<protein>
    <submittedName>
        <fullName evidence="2">Uncharacterized protein</fullName>
    </submittedName>
</protein>
<feature type="transmembrane region" description="Helical" evidence="1">
    <location>
        <begin position="47"/>
        <end position="64"/>
    </location>
</feature>
<reference evidence="2 3" key="1">
    <citation type="submission" date="2018-07" db="EMBL/GenBank/DDBJ databases">
        <title>Genomic Encyclopedia of Type Strains, Phase III (KMG-III): the genomes of soil and plant-associated and newly described type strains.</title>
        <authorList>
            <person name="Whitman W."/>
        </authorList>
    </citation>
    <scope>NUCLEOTIDE SEQUENCE [LARGE SCALE GENOMIC DNA]</scope>
    <source>
        <strain evidence="2 3">CECT 8236</strain>
    </source>
</reference>
<keyword evidence="1" id="KW-0812">Transmembrane</keyword>
<accession>A0A3D9I8H6</accession>
<feature type="transmembrane region" description="Helical" evidence="1">
    <location>
        <begin position="163"/>
        <end position="185"/>
    </location>
</feature>
<name>A0A3D9I8H6_9BACL</name>
<dbReference type="RefSeq" id="WP_115993757.1">
    <property type="nucleotide sequence ID" value="NZ_QRDY01000009.1"/>
</dbReference>
<keyword evidence="1" id="KW-0472">Membrane</keyword>
<comment type="caution">
    <text evidence="2">The sequence shown here is derived from an EMBL/GenBank/DDBJ whole genome shotgun (WGS) entry which is preliminary data.</text>
</comment>
<proteinExistence type="predicted"/>
<sequence>MNDFSSTENGLQATLQSDDNKRISHYESIRQDIREEIKLRIRQRDKFAAQMVALLTLIFAFSFTERSGALALAVAPFPSVFYTWMILHSYRKQDWLNRYMREVVEPELTRLCRLDPAREWETYHHAARGRSGTRRSFFLWAMWVVNAGSMTYLWFQAETGFRPVFYAIAGVYLTATICATAIFAFDTPGRRHSRHKGTNAAYASATGAYLS</sequence>
<dbReference type="Proteomes" id="UP000256869">
    <property type="component" value="Unassembled WGS sequence"/>
</dbReference>
<gene>
    <name evidence="2" type="ORF">DFP95_109131</name>
</gene>
<evidence type="ECO:0000313" key="3">
    <source>
        <dbReference type="Proteomes" id="UP000256869"/>
    </source>
</evidence>
<evidence type="ECO:0000256" key="1">
    <source>
        <dbReference type="SAM" id="Phobius"/>
    </source>
</evidence>